<dbReference type="EMBL" id="CM029043">
    <property type="protein sequence ID" value="KAG2613653.1"/>
    <property type="molecule type" value="Genomic_DNA"/>
</dbReference>
<evidence type="ECO:0000313" key="2">
    <source>
        <dbReference type="Proteomes" id="UP000823388"/>
    </source>
</evidence>
<organism evidence="1 2">
    <name type="scientific">Panicum virgatum</name>
    <name type="common">Blackwell switchgrass</name>
    <dbReference type="NCBI Taxonomy" id="38727"/>
    <lineage>
        <taxon>Eukaryota</taxon>
        <taxon>Viridiplantae</taxon>
        <taxon>Streptophyta</taxon>
        <taxon>Embryophyta</taxon>
        <taxon>Tracheophyta</taxon>
        <taxon>Spermatophyta</taxon>
        <taxon>Magnoliopsida</taxon>
        <taxon>Liliopsida</taxon>
        <taxon>Poales</taxon>
        <taxon>Poaceae</taxon>
        <taxon>PACMAD clade</taxon>
        <taxon>Panicoideae</taxon>
        <taxon>Panicodae</taxon>
        <taxon>Paniceae</taxon>
        <taxon>Panicinae</taxon>
        <taxon>Panicum</taxon>
        <taxon>Panicum sect. Hiantes</taxon>
    </lineage>
</organism>
<dbReference type="Proteomes" id="UP000823388">
    <property type="component" value="Chromosome 4K"/>
</dbReference>
<evidence type="ECO:0000313" key="1">
    <source>
        <dbReference type="EMBL" id="KAG2613653.1"/>
    </source>
</evidence>
<dbReference type="PANTHER" id="PTHR34146:SF10">
    <property type="entry name" value="RNASE H TYPE-1 DOMAIN-CONTAINING PROTEIN"/>
    <property type="match status" value="1"/>
</dbReference>
<feature type="non-terminal residue" evidence="1">
    <location>
        <position position="1"/>
    </location>
</feature>
<comment type="caution">
    <text evidence="1">The sequence shown here is derived from an EMBL/GenBank/DDBJ whole genome shotgun (WGS) entry which is preliminary data.</text>
</comment>
<name>A0A8T0TXG9_PANVG</name>
<accession>A0A8T0TXG9</accession>
<feature type="non-terminal residue" evidence="1">
    <location>
        <position position="106"/>
    </location>
</feature>
<protein>
    <submittedName>
        <fullName evidence="1">Uncharacterized protein</fullName>
    </submittedName>
</protein>
<proteinExistence type="predicted"/>
<dbReference type="PANTHER" id="PTHR34146">
    <property type="entry name" value="POLYNUCLEOTIDYL TRANSFERASE, RIBONUCLEASE H-LIKE SUPERFAMILY PROTEIN-RELATED"/>
    <property type="match status" value="1"/>
</dbReference>
<keyword evidence="2" id="KW-1185">Reference proteome</keyword>
<gene>
    <name evidence="1" type="ORF">PVAP13_4KG410701</name>
</gene>
<dbReference type="AlphaFoldDB" id="A0A8T0TXG9"/>
<sequence length="106" mass="11605">NLITDNEVLAKTARTASLRHSPGHWSLRPVLAEFADVTQGINCSILKISRQNNKVADKLAKMARQASISISCFFSCNALSHNLHCPVRDALANLQWGNFALISVTC</sequence>
<reference evidence="1" key="1">
    <citation type="submission" date="2020-05" db="EMBL/GenBank/DDBJ databases">
        <title>WGS assembly of Panicum virgatum.</title>
        <authorList>
            <person name="Lovell J.T."/>
            <person name="Jenkins J."/>
            <person name="Shu S."/>
            <person name="Juenger T.E."/>
            <person name="Schmutz J."/>
        </authorList>
    </citation>
    <scope>NUCLEOTIDE SEQUENCE</scope>
    <source>
        <strain evidence="1">AP13</strain>
    </source>
</reference>